<organism evidence="1 2">
    <name type="scientific">Paenibacillus melissococcoides</name>
    <dbReference type="NCBI Taxonomy" id="2912268"/>
    <lineage>
        <taxon>Bacteria</taxon>
        <taxon>Bacillati</taxon>
        <taxon>Bacillota</taxon>
        <taxon>Bacilli</taxon>
        <taxon>Bacillales</taxon>
        <taxon>Paenibacillaceae</taxon>
        <taxon>Paenibacillus</taxon>
    </lineage>
</organism>
<evidence type="ECO:0000313" key="1">
    <source>
        <dbReference type="EMBL" id="CAH8248676.1"/>
    </source>
</evidence>
<keyword evidence="2" id="KW-1185">Reference proteome</keyword>
<reference evidence="1" key="1">
    <citation type="submission" date="2022-06" db="EMBL/GenBank/DDBJ databases">
        <authorList>
            <person name="Dietemann V."/>
            <person name="Ory F."/>
            <person name="Dainat B."/>
            <person name="Oberhansli S."/>
        </authorList>
    </citation>
    <scope>NUCLEOTIDE SEQUENCE</scope>
    <source>
        <strain evidence="1">Ena-SAMPLE-TAB-26-04-2022-14:26:32:270-5432</strain>
    </source>
</reference>
<protein>
    <submittedName>
        <fullName evidence="1">Uncharacterized protein</fullName>
    </submittedName>
</protein>
<comment type="caution">
    <text evidence="1">The sequence shown here is derived from an EMBL/GenBank/DDBJ whole genome shotgun (WGS) entry which is preliminary data.</text>
</comment>
<sequence>MQKLEYARSDEGRLRTVYNYSLFLKVYATLNRVDVALRLHKDSVWLPENVYVALPFTNGHPSADTLYADKAGELVRPWTEGIHAAPRNSTLGNGSPDALGLPLPPSFSRHMRPPDTDGTNVLAQEALLMICSRENVELLHYGKDEKQ</sequence>
<accession>A0ABN8UGJ3</accession>
<name>A0ABN8UGJ3_9BACL</name>
<proteinExistence type="predicted"/>
<evidence type="ECO:0000313" key="2">
    <source>
        <dbReference type="Proteomes" id="UP001154322"/>
    </source>
</evidence>
<dbReference type="EMBL" id="CALYLO010000012">
    <property type="protein sequence ID" value="CAH8248676.1"/>
    <property type="molecule type" value="Genomic_DNA"/>
</dbReference>
<dbReference type="Proteomes" id="UP001154322">
    <property type="component" value="Unassembled WGS sequence"/>
</dbReference>
<dbReference type="RefSeq" id="WP_249725402.1">
    <property type="nucleotide sequence ID" value="NZ_AP031286.1"/>
</dbReference>
<gene>
    <name evidence="1" type="ORF">WJ0W_005860</name>
</gene>